<gene>
    <name evidence="1" type="ORF">Tci_861137</name>
</gene>
<comment type="caution">
    <text evidence="1">The sequence shown here is derived from an EMBL/GenBank/DDBJ whole genome shotgun (WGS) entry which is preliminary data.</text>
</comment>
<organism evidence="1">
    <name type="scientific">Tanacetum cinerariifolium</name>
    <name type="common">Dalmatian daisy</name>
    <name type="synonym">Chrysanthemum cinerariifolium</name>
    <dbReference type="NCBI Taxonomy" id="118510"/>
    <lineage>
        <taxon>Eukaryota</taxon>
        <taxon>Viridiplantae</taxon>
        <taxon>Streptophyta</taxon>
        <taxon>Embryophyta</taxon>
        <taxon>Tracheophyta</taxon>
        <taxon>Spermatophyta</taxon>
        <taxon>Magnoliopsida</taxon>
        <taxon>eudicotyledons</taxon>
        <taxon>Gunneridae</taxon>
        <taxon>Pentapetalae</taxon>
        <taxon>asterids</taxon>
        <taxon>campanulids</taxon>
        <taxon>Asterales</taxon>
        <taxon>Asteraceae</taxon>
        <taxon>Asteroideae</taxon>
        <taxon>Anthemideae</taxon>
        <taxon>Anthemidinae</taxon>
        <taxon>Tanacetum</taxon>
    </lineage>
</organism>
<dbReference type="AlphaFoldDB" id="A0A699RWH4"/>
<reference evidence="1" key="1">
    <citation type="journal article" date="2019" name="Sci. Rep.">
        <title>Draft genome of Tanacetum cinerariifolium, the natural source of mosquito coil.</title>
        <authorList>
            <person name="Yamashiro T."/>
            <person name="Shiraishi A."/>
            <person name="Satake H."/>
            <person name="Nakayama K."/>
        </authorList>
    </citation>
    <scope>NUCLEOTIDE SEQUENCE</scope>
</reference>
<feature type="non-terminal residue" evidence="1">
    <location>
        <position position="93"/>
    </location>
</feature>
<dbReference type="EMBL" id="BKCJ011119429">
    <property type="protein sequence ID" value="GFC89167.1"/>
    <property type="molecule type" value="Genomic_DNA"/>
</dbReference>
<name>A0A699RWH4_TANCI</name>
<evidence type="ECO:0000313" key="1">
    <source>
        <dbReference type="EMBL" id="GFC89167.1"/>
    </source>
</evidence>
<protein>
    <submittedName>
        <fullName evidence="1">Uncharacterized protein</fullName>
    </submittedName>
</protein>
<sequence>MSTTIPAAATIVTTAVLTPRAKGIVFHKQKKSQISTVSLLKDKGKAKMIEPKVPLKKKEQIRYDKEYARKLEMKNKRQQGLAGLNKIKKLTIL</sequence>
<proteinExistence type="predicted"/>
<accession>A0A699RWH4</accession>